<accession>A0A8J4RWG4</accession>
<keyword evidence="2" id="KW-0732">Signal</keyword>
<evidence type="ECO:0000313" key="3">
    <source>
        <dbReference type="EMBL" id="KAF3973427.1"/>
    </source>
</evidence>
<reference evidence="3" key="1">
    <citation type="submission" date="2020-03" db="EMBL/GenBank/DDBJ databases">
        <title>Castanea mollissima Vanexum genome sequencing.</title>
        <authorList>
            <person name="Staton M."/>
        </authorList>
    </citation>
    <scope>NUCLEOTIDE SEQUENCE</scope>
    <source>
        <tissue evidence="3">Leaf</tissue>
    </source>
</reference>
<dbReference type="Proteomes" id="UP000737018">
    <property type="component" value="Unassembled WGS sequence"/>
</dbReference>
<proteinExistence type="predicted"/>
<protein>
    <submittedName>
        <fullName evidence="3">Uncharacterized protein</fullName>
    </submittedName>
</protein>
<dbReference type="OrthoDB" id="1910737at2759"/>
<evidence type="ECO:0000256" key="1">
    <source>
        <dbReference type="SAM" id="Phobius"/>
    </source>
</evidence>
<comment type="caution">
    <text evidence="3">The sequence shown here is derived from an EMBL/GenBank/DDBJ whole genome shotgun (WGS) entry which is preliminary data.</text>
</comment>
<dbReference type="EMBL" id="JRKL02000244">
    <property type="protein sequence ID" value="KAF3973427.1"/>
    <property type="molecule type" value="Genomic_DNA"/>
</dbReference>
<dbReference type="PANTHER" id="PTHR36015:SF6">
    <property type="entry name" value="HOLLIDAY JUNCTION RESOLVASE MOC1, CHLOROPLASTIC-RELATED"/>
    <property type="match status" value="1"/>
</dbReference>
<dbReference type="InterPro" id="IPR045290">
    <property type="entry name" value="MOC1-like"/>
</dbReference>
<organism evidence="3 4">
    <name type="scientific">Castanea mollissima</name>
    <name type="common">Chinese chestnut</name>
    <dbReference type="NCBI Taxonomy" id="60419"/>
    <lineage>
        <taxon>Eukaryota</taxon>
        <taxon>Viridiplantae</taxon>
        <taxon>Streptophyta</taxon>
        <taxon>Embryophyta</taxon>
        <taxon>Tracheophyta</taxon>
        <taxon>Spermatophyta</taxon>
        <taxon>Magnoliopsida</taxon>
        <taxon>eudicotyledons</taxon>
        <taxon>Gunneridae</taxon>
        <taxon>Pentapetalae</taxon>
        <taxon>rosids</taxon>
        <taxon>fabids</taxon>
        <taxon>Fagales</taxon>
        <taxon>Fagaceae</taxon>
        <taxon>Castanea</taxon>
    </lineage>
</organism>
<keyword evidence="1" id="KW-1133">Transmembrane helix</keyword>
<name>A0A8J4RWG4_9ROSI</name>
<feature type="chain" id="PRO_5035269963" evidence="2">
    <location>
        <begin position="17"/>
        <end position="103"/>
    </location>
</feature>
<keyword evidence="4" id="KW-1185">Reference proteome</keyword>
<feature type="signal peptide" evidence="2">
    <location>
        <begin position="1"/>
        <end position="16"/>
    </location>
</feature>
<feature type="transmembrane region" description="Helical" evidence="1">
    <location>
        <begin position="54"/>
        <end position="76"/>
    </location>
</feature>
<keyword evidence="1" id="KW-0472">Membrane</keyword>
<evidence type="ECO:0000256" key="2">
    <source>
        <dbReference type="SAM" id="SignalP"/>
    </source>
</evidence>
<evidence type="ECO:0000313" key="4">
    <source>
        <dbReference type="Proteomes" id="UP000737018"/>
    </source>
</evidence>
<sequence length="103" mass="11428">MIFSFLMLSYFVSSHAVQHLERCLAFVGTTAYIEQSIPYPQDGKQGWWSGGFGYGLWIGVLVASGFSVVPVPSVSWKKEFELTGKSSTKEGLRLYSLLPMARA</sequence>
<dbReference type="GO" id="GO:0008821">
    <property type="term" value="F:crossover junction DNA endonuclease activity"/>
    <property type="evidence" value="ECO:0007669"/>
    <property type="project" value="InterPro"/>
</dbReference>
<keyword evidence="1" id="KW-0812">Transmembrane</keyword>
<gene>
    <name evidence="3" type="ORF">CMV_003160</name>
</gene>
<dbReference type="AlphaFoldDB" id="A0A8J4RWG4"/>
<dbReference type="PANTHER" id="PTHR36015">
    <property type="entry name" value="HOLLIDAY JUNCTION RESOLVASE MOC1, CHLOROPLASTIC-RELATED"/>
    <property type="match status" value="1"/>
</dbReference>